<organism evidence="7 8">
    <name type="scientific">Chilo suppressalis</name>
    <name type="common">Asiatic rice borer moth</name>
    <dbReference type="NCBI Taxonomy" id="168631"/>
    <lineage>
        <taxon>Eukaryota</taxon>
        <taxon>Metazoa</taxon>
        <taxon>Ecdysozoa</taxon>
        <taxon>Arthropoda</taxon>
        <taxon>Hexapoda</taxon>
        <taxon>Insecta</taxon>
        <taxon>Pterygota</taxon>
        <taxon>Neoptera</taxon>
        <taxon>Endopterygota</taxon>
        <taxon>Lepidoptera</taxon>
        <taxon>Glossata</taxon>
        <taxon>Ditrysia</taxon>
        <taxon>Pyraloidea</taxon>
        <taxon>Crambidae</taxon>
        <taxon>Crambinae</taxon>
        <taxon>Chilo</taxon>
    </lineage>
</organism>
<name>A0ABN8B962_CHISP</name>
<dbReference type="InterPro" id="IPR036322">
    <property type="entry name" value="WD40_repeat_dom_sf"/>
</dbReference>
<gene>
    <name evidence="7" type="ORF">CHILSU_LOCUS8952</name>
</gene>
<evidence type="ECO:0000313" key="7">
    <source>
        <dbReference type="EMBL" id="CAH0405590.1"/>
    </source>
</evidence>
<sequence length="2200" mass="246559">MEVNKSILHELYVFSEWKPEPEYLQKPDSIFPENISTLWRWLKFFGAKKSLIDSISAHKEQQQKWHIALGDEGKVIAVLTDNILEIRTKRSEYATIAARTTVSRDVYSQWRKLVWSPDCSFIVVAYGNGIVSFFDLTASNLFNIPADCSRPGGLECTDNTHAVADIIFMPLRTKDTKWNWEVLIVTYDGKLRGYLVSQTEGFKLHHSFCFAGGTAALSYCSPHSMLLVAGVPRSSSKDPTSPLTAGITAWRILNDDPFYKLSVVSDQLEMQLANERFHLYVPFVSSKNMAFIIQMVLSPDASKLVCLHCNGDVSVWQLPMLKLLQRHPLVSQPQHDLRNPLVAEQTPPKKYDPSAFYAADVNWWSNEELILSRFSGAVTVCSITDMVNLLGKKPEFFQGTPQVTCAHDGAFMALECESNVLPAKKSRSDESMEVVKAEADVEDSMLDLTKELFKSVLYAITDIEAFQPRPRRITVVSRIYRLLGVKSTTPNELFSRKIESGSYSEALTLADTFGLDSDRVYQQQWRKNPVSTDAINKYLSKVSKKIWAVHQCVDRLPETLPAAKELLQFGLELTNERILHEINKDRKECEVKDPDDITLEDLNAYTSELLRCRHVMLFYKERLRLYEAILRCEKSTYVKDEYDRLRSNSIVHSSMEIAKEGRIEALTCLWPNIKTVAMQLAVLENIPEVINPLDYQHLLPTERPFQEWFEKKSPIKIKPSEYEYDWCRKEIFRCIWSSNWSEDTTPETETVGAMASPAQPADIAQWYEKRARQIEERSGLASHALTLVTLAHLGGGVGGLERAMFHLLTLDTLLYDVNLEGVTLAHLENITPLDTCAMLMRMSTPATFVSDLKQFVIPFLKRYEIFSKRADACLSGLTDYLESISVDDLSSILLVLQSPSEFELDIRTHLELVERCLFAHNGTDQLDKACDLLDTILKETDGSISGSELVRRVSELEKLVAACSLAAGRGLALPLRELRDMHADVNKARQLLTRLARATAVCDEKPTQQDWAELLKDLLELQSSLFTCITKQECYEIYASSLLTSGDANSIKLASEVLTCSDTARRGSSLVPYNLSVSLVSAAAKEYFNSASALNDPALELAKCCLTLVKDGNPAVQEELDLIAALQLLSAFDLTILPIQVRLCEDRMTLIEECLNSDPNAYMASHKLLKLAKLLRIAGDDEHTREAQVLVAVGSAAARAEGWSAAAEAARRLAALQHAPAAPLLAHVASHARAHADPAARRLLLAAAAAALPAARLEHVLRDRLALELEGMQQTGMALKEHHRLTDRWPSTDDEFDDAITTPVIEQKDLVAPTQTEKKMPLFNYLLDSLQNKFSGSGDDKTSASEEPEERSVHCQEFYRSLYPGHKASSTHYGYDRFTAPDGHGGAPAAHALLNWYYMQNCLDDGGAPEIETMVVQKCAEELLYKDTPLSVACMLRSTQDSGKARKTIDVHNTDTAVSATLYATLMKCNAPELRDNVYLTEPAVMARTTLQQKNASQEQLELIRECMERLTGMGEVDKLRRLGVAVNGLLFNADPDYRAEIIYRVARSPDPEHVSMACALGDKYGLPALDVWLQHWAAHAPPTLPPPPPQAALRDPRAYTRIKETLWPLIQGNDHNALIYFFTTLRSVDDKVQVFGLTPTEHIKTLKKVKAASSALDYKLLVSQPTAEDYRAHLVDILRPENVALVSKLLRALPAPLRPPLPLGAVYAAWLTHCFYSVPPSSATNKKWMQQYRQCSSYFNKLSKDDLTEFVLNTCFSKQAIERVPAGTRSLMIMQAVDYCQQEQENDYKFNKNEQTWAQLGNELTRWARFLDNFHSSTIQGIVENCALSDPTIWHEMEMSHGDTERVVSSAAKLVMTHELRPAALGTLLQCLHADADHARVLQHAAAHLAHSLQDVQTLTNRVLSYHKEGVKLPPELIEQVVEMGAALGLAPARQVALLGLRGQGAPHAHHAHHALQLLRAEWPRAHDQLTEEDLMSDEGRSAAFNESLAEADSWQRRKVLVDLLNCWPRTLNSEGRSLHSVYLHWLLTSNCDAAESLVLCKLLLRHPVLNQEEVKWLVDSASSHSAINTLWVVLLSRCESSLEQNVFSLLQRHKETIQTEAIEDELVKEILDSGLFLKLVSSPIYSSIICYIISVGPSKLNTSDDGNMYTVKWATTELVRANFLAEAGHLQLLAMGVPSPLRGFSQSVQFCKNLLKRN</sequence>
<dbReference type="PANTHER" id="PTHR15922:SF2">
    <property type="entry name" value="NBAS SUBUNIT OF NRZ TETHERING COMPLEX"/>
    <property type="match status" value="1"/>
</dbReference>
<keyword evidence="3" id="KW-0256">Endoplasmic reticulum</keyword>
<evidence type="ECO:0000256" key="4">
    <source>
        <dbReference type="ARBA" id="ARBA00022927"/>
    </source>
</evidence>
<dbReference type="EMBL" id="OU963897">
    <property type="protein sequence ID" value="CAH0405590.1"/>
    <property type="molecule type" value="Genomic_DNA"/>
</dbReference>
<feature type="domain" description="Sec39" evidence="5">
    <location>
        <begin position="950"/>
        <end position="1190"/>
    </location>
</feature>
<evidence type="ECO:0000259" key="6">
    <source>
        <dbReference type="Pfam" id="PF15492"/>
    </source>
</evidence>
<keyword evidence="8" id="KW-1185">Reference proteome</keyword>
<evidence type="ECO:0000256" key="1">
    <source>
        <dbReference type="ARBA" id="ARBA00004240"/>
    </source>
</evidence>
<keyword evidence="4" id="KW-0653">Protein transport</keyword>
<dbReference type="PANTHER" id="PTHR15922">
    <property type="entry name" value="NEUROBLASTOMA-AMPLIFIED SEQUENCE"/>
    <property type="match status" value="1"/>
</dbReference>
<dbReference type="InterPro" id="IPR013244">
    <property type="entry name" value="Sec39_domain"/>
</dbReference>
<reference evidence="7" key="1">
    <citation type="submission" date="2021-12" db="EMBL/GenBank/DDBJ databases">
        <authorList>
            <person name="King R."/>
        </authorList>
    </citation>
    <scope>NUCLEOTIDE SEQUENCE</scope>
</reference>
<comment type="subcellular location">
    <subcellularLocation>
        <location evidence="1">Endoplasmic reticulum</location>
    </subcellularLocation>
</comment>
<evidence type="ECO:0000256" key="2">
    <source>
        <dbReference type="ARBA" id="ARBA00022448"/>
    </source>
</evidence>
<dbReference type="Pfam" id="PF15492">
    <property type="entry name" value="Nbas_N"/>
    <property type="match status" value="1"/>
</dbReference>
<evidence type="ECO:0000259" key="5">
    <source>
        <dbReference type="Pfam" id="PF08314"/>
    </source>
</evidence>
<dbReference type="Pfam" id="PF08314">
    <property type="entry name" value="Sec39"/>
    <property type="match status" value="1"/>
</dbReference>
<dbReference type="Proteomes" id="UP001153292">
    <property type="component" value="Chromosome 4"/>
</dbReference>
<feature type="domain" description="Neuroblastoma-amplified sequence N-terminal" evidence="6">
    <location>
        <begin position="65"/>
        <end position="340"/>
    </location>
</feature>
<evidence type="ECO:0000256" key="3">
    <source>
        <dbReference type="ARBA" id="ARBA00022824"/>
    </source>
</evidence>
<dbReference type="InterPro" id="IPR029145">
    <property type="entry name" value="NBAS_N"/>
</dbReference>
<dbReference type="SUPFAM" id="SSF50978">
    <property type="entry name" value="WD40 repeat-like"/>
    <property type="match status" value="1"/>
</dbReference>
<evidence type="ECO:0000313" key="8">
    <source>
        <dbReference type="Proteomes" id="UP001153292"/>
    </source>
</evidence>
<accession>A0ABN8B962</accession>
<protein>
    <recommendedName>
        <fullName evidence="9">Neuroblastoma-amplified sequence</fullName>
    </recommendedName>
</protein>
<keyword evidence="2" id="KW-0813">Transport</keyword>
<proteinExistence type="predicted"/>
<evidence type="ECO:0008006" key="9">
    <source>
        <dbReference type="Google" id="ProtNLM"/>
    </source>
</evidence>